<sequence>MSVVIIGGGPAGCATALSLHKNTPKVSCLVIDDADPSSFKIGESLPPESGRILRYLCQPLTKELNEKISKGVYTTCTGNASAWSSPILEERHSIINPFGHGLHLNRSDFDELLRDAVRITGSEPASLLELKKATFKGIEQGDDGLWDIEVEVKGERNVVKTEWVVDATGRKATVATKLNGRVSSRSPLLAFYAVFVSGNYEDSLDSDNDMRTLIEATAEGWWYSSFLSHTPSTRVVVFHTLPSHPTAKSSRRSEGFLNLLQASSTHISEIITKYDYDLQKGYPRCTAAGSSALDKAFDADKHWASVGDAAMAFDPLSSQGIMTALETGTYLGLQLSQHLKHEITDGDFERNMGEIYTQVQTEYEKHRAYYYSIVKRFSGEMFWENVVRSQVT</sequence>
<evidence type="ECO:0000313" key="4">
    <source>
        <dbReference type="Proteomes" id="UP000283269"/>
    </source>
</evidence>
<dbReference type="GO" id="GO:0140907">
    <property type="term" value="F:flavin-dependent halogenase activity"/>
    <property type="evidence" value="ECO:0007669"/>
    <property type="project" value="UniProtKB-ARBA"/>
</dbReference>
<name>A0A409XS03_PSICY</name>
<dbReference type="OrthoDB" id="2647594at2759"/>
<dbReference type="GO" id="GO:0044550">
    <property type="term" value="P:secondary metabolite biosynthetic process"/>
    <property type="evidence" value="ECO:0007669"/>
    <property type="project" value="UniProtKB-ARBA"/>
</dbReference>
<dbReference type="PRINTS" id="PR00420">
    <property type="entry name" value="RNGMNOXGNASE"/>
</dbReference>
<comment type="caution">
    <text evidence="3">The sequence shown here is derived from an EMBL/GenBank/DDBJ whole genome shotgun (WGS) entry which is preliminary data.</text>
</comment>
<dbReference type="AlphaFoldDB" id="A0A409XS03"/>
<dbReference type="PANTHER" id="PTHR43747">
    <property type="entry name" value="FAD-BINDING PROTEIN"/>
    <property type="match status" value="1"/>
</dbReference>
<dbReference type="InterPro" id="IPR036188">
    <property type="entry name" value="FAD/NAD-bd_sf"/>
</dbReference>
<organism evidence="3 4">
    <name type="scientific">Psilocybe cyanescens</name>
    <dbReference type="NCBI Taxonomy" id="93625"/>
    <lineage>
        <taxon>Eukaryota</taxon>
        <taxon>Fungi</taxon>
        <taxon>Dikarya</taxon>
        <taxon>Basidiomycota</taxon>
        <taxon>Agaricomycotina</taxon>
        <taxon>Agaricomycetes</taxon>
        <taxon>Agaricomycetidae</taxon>
        <taxon>Agaricales</taxon>
        <taxon>Agaricineae</taxon>
        <taxon>Strophariaceae</taxon>
        <taxon>Psilocybe</taxon>
    </lineage>
</organism>
<dbReference type="SUPFAM" id="SSF51905">
    <property type="entry name" value="FAD/NAD(P)-binding domain"/>
    <property type="match status" value="1"/>
</dbReference>
<dbReference type="Gene3D" id="3.50.50.60">
    <property type="entry name" value="FAD/NAD(P)-binding domain"/>
    <property type="match status" value="1"/>
</dbReference>
<protein>
    <recommendedName>
        <fullName evidence="5">FAD-binding domain-containing protein</fullName>
    </recommendedName>
</protein>
<dbReference type="PANTHER" id="PTHR43747:SF1">
    <property type="entry name" value="SLR1998 PROTEIN"/>
    <property type="match status" value="1"/>
</dbReference>
<evidence type="ECO:0000313" key="3">
    <source>
        <dbReference type="EMBL" id="PPQ93599.1"/>
    </source>
</evidence>
<dbReference type="InterPro" id="IPR050816">
    <property type="entry name" value="Flavin-dep_Halogenase_NPB"/>
</dbReference>
<evidence type="ECO:0000256" key="2">
    <source>
        <dbReference type="ARBA" id="ARBA00049364"/>
    </source>
</evidence>
<dbReference type="Gene3D" id="3.30.9.100">
    <property type="match status" value="1"/>
</dbReference>
<dbReference type="InParanoid" id="A0A409XS03"/>
<proteinExistence type="inferred from homology"/>
<comment type="catalytic activity">
    <reaction evidence="2">
        <text>melleolide F + FADH2 + chloride + O2 = 6'-chloromelleolide F + FAD + 2 H2O + H(+)</text>
        <dbReference type="Rhea" id="RHEA:67160"/>
        <dbReference type="ChEBI" id="CHEBI:15377"/>
        <dbReference type="ChEBI" id="CHEBI:15378"/>
        <dbReference type="ChEBI" id="CHEBI:15379"/>
        <dbReference type="ChEBI" id="CHEBI:17996"/>
        <dbReference type="ChEBI" id="CHEBI:57692"/>
        <dbReference type="ChEBI" id="CHEBI:58307"/>
        <dbReference type="ChEBI" id="CHEBI:167712"/>
        <dbReference type="ChEBI" id="CHEBI:167713"/>
    </reaction>
    <physiologicalReaction direction="left-to-right" evidence="2">
        <dbReference type="Rhea" id="RHEA:67161"/>
    </physiologicalReaction>
</comment>
<gene>
    <name evidence="3" type="ORF">CVT25_005478</name>
</gene>
<keyword evidence="4" id="KW-1185">Reference proteome</keyword>
<accession>A0A409XS03</accession>
<evidence type="ECO:0008006" key="5">
    <source>
        <dbReference type="Google" id="ProtNLM"/>
    </source>
</evidence>
<dbReference type="Proteomes" id="UP000283269">
    <property type="component" value="Unassembled WGS sequence"/>
</dbReference>
<dbReference type="InterPro" id="IPR006905">
    <property type="entry name" value="Flavin_halogenase"/>
</dbReference>
<evidence type="ECO:0000256" key="1">
    <source>
        <dbReference type="ARBA" id="ARBA00005706"/>
    </source>
</evidence>
<comment type="similarity">
    <text evidence="1">Belongs to the flavin-dependent halogenase family.</text>
</comment>
<dbReference type="EMBL" id="NHYD01000685">
    <property type="protein sequence ID" value="PPQ93599.1"/>
    <property type="molecule type" value="Genomic_DNA"/>
</dbReference>
<reference evidence="3 4" key="1">
    <citation type="journal article" date="2018" name="Evol. Lett.">
        <title>Horizontal gene cluster transfer increased hallucinogenic mushroom diversity.</title>
        <authorList>
            <person name="Reynolds H.T."/>
            <person name="Vijayakumar V."/>
            <person name="Gluck-Thaler E."/>
            <person name="Korotkin H.B."/>
            <person name="Matheny P.B."/>
            <person name="Slot J.C."/>
        </authorList>
    </citation>
    <scope>NUCLEOTIDE SEQUENCE [LARGE SCALE GENOMIC DNA]</scope>
    <source>
        <strain evidence="3 4">2631</strain>
    </source>
</reference>
<dbReference type="Pfam" id="PF04820">
    <property type="entry name" value="Trp_halogenase"/>
    <property type="match status" value="1"/>
</dbReference>
<dbReference type="GO" id="GO:0004497">
    <property type="term" value="F:monooxygenase activity"/>
    <property type="evidence" value="ECO:0007669"/>
    <property type="project" value="InterPro"/>
</dbReference>